<dbReference type="Proteomes" id="UP000256964">
    <property type="component" value="Unassembled WGS sequence"/>
</dbReference>
<reference evidence="1 2" key="1">
    <citation type="journal article" date="2018" name="Biotechnol. Biofuels">
        <title>Integrative visual omics of the white-rot fungus Polyporus brumalis exposes the biotechnological potential of its oxidative enzymes for delignifying raw plant biomass.</title>
        <authorList>
            <person name="Miyauchi S."/>
            <person name="Rancon A."/>
            <person name="Drula E."/>
            <person name="Hage H."/>
            <person name="Chaduli D."/>
            <person name="Favel A."/>
            <person name="Grisel S."/>
            <person name="Henrissat B."/>
            <person name="Herpoel-Gimbert I."/>
            <person name="Ruiz-Duenas F.J."/>
            <person name="Chevret D."/>
            <person name="Hainaut M."/>
            <person name="Lin J."/>
            <person name="Wang M."/>
            <person name="Pangilinan J."/>
            <person name="Lipzen A."/>
            <person name="Lesage-Meessen L."/>
            <person name="Navarro D."/>
            <person name="Riley R."/>
            <person name="Grigoriev I.V."/>
            <person name="Zhou S."/>
            <person name="Raouche S."/>
            <person name="Rosso M.N."/>
        </authorList>
    </citation>
    <scope>NUCLEOTIDE SEQUENCE [LARGE SCALE GENOMIC DNA]</scope>
    <source>
        <strain evidence="1 2">BRFM 1820</strain>
    </source>
</reference>
<evidence type="ECO:0000313" key="2">
    <source>
        <dbReference type="Proteomes" id="UP000256964"/>
    </source>
</evidence>
<dbReference type="AlphaFoldDB" id="A0A371CLM3"/>
<accession>A0A371CLM3</accession>
<organism evidence="1 2">
    <name type="scientific">Lentinus brumalis</name>
    <dbReference type="NCBI Taxonomy" id="2498619"/>
    <lineage>
        <taxon>Eukaryota</taxon>
        <taxon>Fungi</taxon>
        <taxon>Dikarya</taxon>
        <taxon>Basidiomycota</taxon>
        <taxon>Agaricomycotina</taxon>
        <taxon>Agaricomycetes</taxon>
        <taxon>Polyporales</taxon>
        <taxon>Polyporaceae</taxon>
        <taxon>Lentinus</taxon>
    </lineage>
</organism>
<dbReference type="EMBL" id="KZ857520">
    <property type="protein sequence ID" value="RDX41182.1"/>
    <property type="molecule type" value="Genomic_DNA"/>
</dbReference>
<name>A0A371CLM3_9APHY</name>
<protein>
    <submittedName>
        <fullName evidence="1">Uncharacterized protein</fullName>
    </submittedName>
</protein>
<evidence type="ECO:0000313" key="1">
    <source>
        <dbReference type="EMBL" id="RDX41182.1"/>
    </source>
</evidence>
<gene>
    <name evidence="1" type="ORF">OH76DRAFT_1489673</name>
</gene>
<sequence>MRSSCLVLQFVCARHRLRCKAKVPSSFVCATSLALPSPLSGLSLIDLSEPPLIVFRFLGAGPAFLQVFPRFFAAHLVTVAPGAFGSSTSTIPTPFPRHSF</sequence>
<proteinExistence type="predicted"/>
<keyword evidence="2" id="KW-1185">Reference proteome</keyword>